<evidence type="ECO:0000256" key="1">
    <source>
        <dbReference type="SAM" id="MobiDB-lite"/>
    </source>
</evidence>
<keyword evidence="3" id="KW-1185">Reference proteome</keyword>
<feature type="non-terminal residue" evidence="2">
    <location>
        <position position="179"/>
    </location>
</feature>
<dbReference type="Proteomes" id="UP001211907">
    <property type="component" value="Unassembled WGS sequence"/>
</dbReference>
<feature type="compositionally biased region" description="Low complexity" evidence="1">
    <location>
        <begin position="15"/>
        <end position="30"/>
    </location>
</feature>
<organism evidence="2 3">
    <name type="scientific">Physocladia obscura</name>
    <dbReference type="NCBI Taxonomy" id="109957"/>
    <lineage>
        <taxon>Eukaryota</taxon>
        <taxon>Fungi</taxon>
        <taxon>Fungi incertae sedis</taxon>
        <taxon>Chytridiomycota</taxon>
        <taxon>Chytridiomycota incertae sedis</taxon>
        <taxon>Chytridiomycetes</taxon>
        <taxon>Chytridiales</taxon>
        <taxon>Chytriomycetaceae</taxon>
        <taxon>Physocladia</taxon>
    </lineage>
</organism>
<sequence length="179" mass="18685">MVSGGGGLGEGVEGAHGVAEADGQRQVQVVGGDGAAHGTQRRRRSGKDARRTKGAQIDERIERRHVHARGGRKQRAVDGLGIDALGADAKVAGRRPAQRLPGAGAQGVDADADAVRRRGRRRAPLAHAPQVDSLLRLAPVFVVHALEPLAAAPQARRAQRTLFLVVVASDACPRLAQPA</sequence>
<proteinExistence type="predicted"/>
<evidence type="ECO:0000313" key="2">
    <source>
        <dbReference type="EMBL" id="KAJ3130212.1"/>
    </source>
</evidence>
<evidence type="ECO:0000313" key="3">
    <source>
        <dbReference type="Proteomes" id="UP001211907"/>
    </source>
</evidence>
<dbReference type="EMBL" id="JADGJH010000394">
    <property type="protein sequence ID" value="KAJ3130212.1"/>
    <property type="molecule type" value="Genomic_DNA"/>
</dbReference>
<accession>A0AAD5XI23</accession>
<protein>
    <submittedName>
        <fullName evidence="2">Uncharacterized protein</fullName>
    </submittedName>
</protein>
<name>A0AAD5XI23_9FUNG</name>
<comment type="caution">
    <text evidence="2">The sequence shown here is derived from an EMBL/GenBank/DDBJ whole genome shotgun (WGS) entry which is preliminary data.</text>
</comment>
<reference evidence="2" key="1">
    <citation type="submission" date="2020-05" db="EMBL/GenBank/DDBJ databases">
        <title>Phylogenomic resolution of chytrid fungi.</title>
        <authorList>
            <person name="Stajich J.E."/>
            <person name="Amses K."/>
            <person name="Simmons R."/>
            <person name="Seto K."/>
            <person name="Myers J."/>
            <person name="Bonds A."/>
            <person name="Quandt C.A."/>
            <person name="Barry K."/>
            <person name="Liu P."/>
            <person name="Grigoriev I."/>
            <person name="Longcore J.E."/>
            <person name="James T.Y."/>
        </authorList>
    </citation>
    <scope>NUCLEOTIDE SEQUENCE</scope>
    <source>
        <strain evidence="2">JEL0513</strain>
    </source>
</reference>
<dbReference type="AlphaFoldDB" id="A0AAD5XI23"/>
<feature type="region of interest" description="Disordered" evidence="1">
    <location>
        <begin position="1"/>
        <end position="59"/>
    </location>
</feature>
<feature type="compositionally biased region" description="Gly residues" evidence="1">
    <location>
        <begin position="1"/>
        <end position="14"/>
    </location>
</feature>
<feature type="compositionally biased region" description="Basic and acidic residues" evidence="1">
    <location>
        <begin position="46"/>
        <end position="59"/>
    </location>
</feature>
<gene>
    <name evidence="2" type="ORF">HK100_008185</name>
</gene>